<accession>A0A8S9II28</accession>
<evidence type="ECO:0000313" key="3">
    <source>
        <dbReference type="Proteomes" id="UP000712281"/>
    </source>
</evidence>
<proteinExistence type="predicted"/>
<protein>
    <recommendedName>
        <fullName evidence="1">Arabidopsis retrotransposon Orf1 C-terminal domain-containing protein</fullName>
    </recommendedName>
</protein>
<dbReference type="Pfam" id="PF03078">
    <property type="entry name" value="ATHILA"/>
    <property type="match status" value="1"/>
</dbReference>
<reference evidence="2" key="1">
    <citation type="submission" date="2019-12" db="EMBL/GenBank/DDBJ databases">
        <title>Genome sequencing and annotation of Brassica cretica.</title>
        <authorList>
            <person name="Studholme D.J."/>
            <person name="Sarris P.F."/>
        </authorList>
    </citation>
    <scope>NUCLEOTIDE SEQUENCE</scope>
    <source>
        <strain evidence="2">PFS-001/15</strain>
        <tissue evidence="2">Leaf</tissue>
    </source>
</reference>
<evidence type="ECO:0000313" key="2">
    <source>
        <dbReference type="EMBL" id="KAF2568892.1"/>
    </source>
</evidence>
<organism evidence="2 3">
    <name type="scientific">Brassica cretica</name>
    <name type="common">Mustard</name>
    <dbReference type="NCBI Taxonomy" id="69181"/>
    <lineage>
        <taxon>Eukaryota</taxon>
        <taxon>Viridiplantae</taxon>
        <taxon>Streptophyta</taxon>
        <taxon>Embryophyta</taxon>
        <taxon>Tracheophyta</taxon>
        <taxon>Spermatophyta</taxon>
        <taxon>Magnoliopsida</taxon>
        <taxon>eudicotyledons</taxon>
        <taxon>Gunneridae</taxon>
        <taxon>Pentapetalae</taxon>
        <taxon>rosids</taxon>
        <taxon>malvids</taxon>
        <taxon>Brassicales</taxon>
        <taxon>Brassicaceae</taxon>
        <taxon>Brassiceae</taxon>
        <taxon>Brassica</taxon>
    </lineage>
</organism>
<gene>
    <name evidence="2" type="ORF">F2Q68_00025945</name>
</gene>
<evidence type="ECO:0000259" key="1">
    <source>
        <dbReference type="Pfam" id="PF03078"/>
    </source>
</evidence>
<dbReference type="Proteomes" id="UP000712281">
    <property type="component" value="Unassembled WGS sequence"/>
</dbReference>
<comment type="caution">
    <text evidence="2">The sequence shown here is derived from an EMBL/GenBank/DDBJ whole genome shotgun (WGS) entry which is preliminary data.</text>
</comment>
<sequence length="89" mass="9971">MVGFFVKCLIHYKEWAWTTSDSEPQIGIGGLITPLFEYKDIPLGDDPTGPTFLDGSYVKKAQYFSGRLDGTCVYSYLQSTKEVEVPLPN</sequence>
<dbReference type="InterPro" id="IPR004312">
    <property type="entry name" value="ATHILA_Orf1_C"/>
</dbReference>
<dbReference type="AlphaFoldDB" id="A0A8S9II28"/>
<feature type="domain" description="Arabidopsis retrotransposon Orf1 C-terminal" evidence="1">
    <location>
        <begin position="5"/>
        <end position="85"/>
    </location>
</feature>
<dbReference type="EMBL" id="QGKW02001911">
    <property type="protein sequence ID" value="KAF2568892.1"/>
    <property type="molecule type" value="Genomic_DNA"/>
</dbReference>
<name>A0A8S9II28_BRACR</name>